<evidence type="ECO:0000313" key="5">
    <source>
        <dbReference type="Proteomes" id="UP000030748"/>
    </source>
</evidence>
<evidence type="ECO:0000256" key="2">
    <source>
        <dbReference type="SAM" id="MobiDB-lite"/>
    </source>
</evidence>
<dbReference type="GO" id="GO:0005634">
    <property type="term" value="C:nucleus"/>
    <property type="evidence" value="ECO:0000318"/>
    <property type="project" value="GO_Central"/>
</dbReference>
<comment type="similarity">
    <text evidence="1">Belongs to the SRR1 family.</text>
</comment>
<protein>
    <recommendedName>
        <fullName evidence="3">SRR1-like domain-containing protein</fullName>
    </recommendedName>
</protein>
<dbReference type="PANTHER" id="PTHR28626:SF3">
    <property type="entry name" value="SRR1-LIKE PROTEIN"/>
    <property type="match status" value="1"/>
</dbReference>
<gene>
    <name evidence="4" type="ORF">MIMGU_mgv1a011643mg</name>
</gene>
<feature type="domain" description="SRR1-like" evidence="3">
    <location>
        <begin position="96"/>
        <end position="263"/>
    </location>
</feature>
<feature type="region of interest" description="Disordered" evidence="2">
    <location>
        <begin position="1"/>
        <end position="20"/>
    </location>
</feature>
<dbReference type="Pfam" id="PF07985">
    <property type="entry name" value="SRR1"/>
    <property type="match status" value="1"/>
</dbReference>
<dbReference type="GO" id="GO:0005737">
    <property type="term" value="C:cytoplasm"/>
    <property type="evidence" value="ECO:0000318"/>
    <property type="project" value="GO_Central"/>
</dbReference>
<dbReference type="eggNOG" id="KOG3131">
    <property type="taxonomic scope" value="Eukaryota"/>
</dbReference>
<sequence>MAASAEVIGPEKSSPTEEWTVVLPRRGKKNKLVIPKREKEVQLWKPLDLETDPERESKLLQKMRICIEKLENSEFCNSLFAQMQDPEVSDKFLKLSGTGKKMEMVIYGIGSIESFESPRLQLGLAILIKRKLDWIGEIQVFDPIISMTESKVLTSLGCSVLSINEQGRRKAIEPTLFFMPHCEAELYDNLLEANWGADNLNRVVIFGNSFGEYERIVSLSQRSIRKHSWRHILAVKGITEEFGIDTSFSDEFFRAFNGSSWHFFSSGNGAHLEKM</sequence>
<evidence type="ECO:0000259" key="3">
    <source>
        <dbReference type="Pfam" id="PF07985"/>
    </source>
</evidence>
<keyword evidence="5" id="KW-1185">Reference proteome</keyword>
<dbReference type="EMBL" id="KI630271">
    <property type="protein sequence ID" value="EYU42943.1"/>
    <property type="molecule type" value="Genomic_DNA"/>
</dbReference>
<dbReference type="OMA" id="SWHFFKL"/>
<dbReference type="OrthoDB" id="551431at2759"/>
<organism evidence="4 5">
    <name type="scientific">Erythranthe guttata</name>
    <name type="common">Yellow monkey flower</name>
    <name type="synonym">Mimulus guttatus</name>
    <dbReference type="NCBI Taxonomy" id="4155"/>
    <lineage>
        <taxon>Eukaryota</taxon>
        <taxon>Viridiplantae</taxon>
        <taxon>Streptophyta</taxon>
        <taxon>Embryophyta</taxon>
        <taxon>Tracheophyta</taxon>
        <taxon>Spermatophyta</taxon>
        <taxon>Magnoliopsida</taxon>
        <taxon>eudicotyledons</taxon>
        <taxon>Gunneridae</taxon>
        <taxon>Pentapetalae</taxon>
        <taxon>asterids</taxon>
        <taxon>lamiids</taxon>
        <taxon>Lamiales</taxon>
        <taxon>Phrymaceae</taxon>
        <taxon>Erythranthe</taxon>
    </lineage>
</organism>
<name>A0A022RR27_ERYGU</name>
<reference evidence="4 5" key="1">
    <citation type="journal article" date="2013" name="Proc. Natl. Acad. Sci. U.S.A.">
        <title>Fine-scale variation in meiotic recombination in Mimulus inferred from population shotgun sequencing.</title>
        <authorList>
            <person name="Hellsten U."/>
            <person name="Wright K.M."/>
            <person name="Jenkins J."/>
            <person name="Shu S."/>
            <person name="Yuan Y."/>
            <person name="Wessler S.R."/>
            <person name="Schmutz J."/>
            <person name="Willis J.H."/>
            <person name="Rokhsar D.S."/>
        </authorList>
    </citation>
    <scope>NUCLEOTIDE SEQUENCE [LARGE SCALE GENOMIC DNA]</scope>
    <source>
        <strain evidence="5">cv. DUN x IM62</strain>
    </source>
</reference>
<dbReference type="InterPro" id="IPR012942">
    <property type="entry name" value="SRR1-like"/>
</dbReference>
<dbReference type="AlphaFoldDB" id="A0A022RR27"/>
<dbReference type="Proteomes" id="UP000030748">
    <property type="component" value="Unassembled WGS sequence"/>
</dbReference>
<dbReference type="InterPro" id="IPR040044">
    <property type="entry name" value="SRR1L"/>
</dbReference>
<accession>A0A022RR27</accession>
<evidence type="ECO:0000313" key="4">
    <source>
        <dbReference type="EMBL" id="EYU42942.1"/>
    </source>
</evidence>
<dbReference type="EMBL" id="KI630271">
    <property type="protein sequence ID" value="EYU42942.1"/>
    <property type="molecule type" value="Genomic_DNA"/>
</dbReference>
<dbReference type="PANTHER" id="PTHR28626">
    <property type="entry name" value="SRR1-LIKE PROTEIN"/>
    <property type="match status" value="1"/>
</dbReference>
<proteinExistence type="inferred from homology"/>
<dbReference type="STRING" id="4155.A0A022RR27"/>
<evidence type="ECO:0000256" key="1">
    <source>
        <dbReference type="ARBA" id="ARBA00009856"/>
    </source>
</evidence>
<dbReference type="KEGG" id="egt:105951786"/>